<feature type="compositionally biased region" description="Acidic residues" evidence="4">
    <location>
        <begin position="451"/>
        <end position="466"/>
    </location>
</feature>
<dbReference type="SUPFAM" id="SSF50978">
    <property type="entry name" value="WD40 repeat-like"/>
    <property type="match status" value="1"/>
</dbReference>
<evidence type="ECO:0000256" key="3">
    <source>
        <dbReference type="ARBA" id="ARBA00038335"/>
    </source>
</evidence>
<dbReference type="PANTHER" id="PTHR44267:SF1">
    <property type="entry name" value="WD REPEAT-CONTAINING PROTEIN 43"/>
    <property type="match status" value="1"/>
</dbReference>
<dbReference type="Proteomes" id="UP001358417">
    <property type="component" value="Unassembled WGS sequence"/>
</dbReference>
<keyword evidence="7" id="KW-1185">Reference proteome</keyword>
<gene>
    <name evidence="6" type="ORF">LTR84_009056</name>
</gene>
<feature type="compositionally biased region" description="Acidic residues" evidence="4">
    <location>
        <begin position="739"/>
        <end position="752"/>
    </location>
</feature>
<dbReference type="GeneID" id="89977217"/>
<dbReference type="GO" id="GO:0000462">
    <property type="term" value="P:maturation of SSU-rRNA from tricistronic rRNA transcript (SSU-rRNA, 5.8S rRNA, LSU-rRNA)"/>
    <property type="evidence" value="ECO:0007669"/>
    <property type="project" value="TreeGrafter"/>
</dbReference>
<evidence type="ECO:0000256" key="2">
    <source>
        <dbReference type="ARBA" id="ARBA00023242"/>
    </source>
</evidence>
<feature type="compositionally biased region" description="Acidic residues" evidence="4">
    <location>
        <begin position="815"/>
        <end position="839"/>
    </location>
</feature>
<feature type="region of interest" description="Disordered" evidence="4">
    <location>
        <begin position="721"/>
        <end position="903"/>
    </location>
</feature>
<comment type="caution">
    <text evidence="6">The sequence shown here is derived from an EMBL/GenBank/DDBJ whole genome shotgun (WGS) entry which is preliminary data.</text>
</comment>
<dbReference type="Pfam" id="PF04003">
    <property type="entry name" value="Utp12"/>
    <property type="match status" value="1"/>
</dbReference>
<dbReference type="InterPro" id="IPR015943">
    <property type="entry name" value="WD40/YVTN_repeat-like_dom_sf"/>
</dbReference>
<comment type="subcellular location">
    <subcellularLocation>
        <location evidence="1">Nucleus</location>
    </subcellularLocation>
</comment>
<feature type="compositionally biased region" description="Acidic residues" evidence="4">
    <location>
        <begin position="788"/>
        <end position="801"/>
    </location>
</feature>
<comment type="similarity">
    <text evidence="3">Belongs to the UTP5 family.</text>
</comment>
<dbReference type="InterPro" id="IPR007148">
    <property type="entry name" value="SSU_processome_Utp12"/>
</dbReference>
<feature type="compositionally biased region" description="Acidic residues" evidence="4">
    <location>
        <begin position="846"/>
        <end position="864"/>
    </location>
</feature>
<name>A0AAV9MVH1_9EURO</name>
<dbReference type="EMBL" id="JAVRRD010000035">
    <property type="protein sequence ID" value="KAK5045687.1"/>
    <property type="molecule type" value="Genomic_DNA"/>
</dbReference>
<feature type="compositionally biased region" description="Acidic residues" evidence="4">
    <location>
        <begin position="474"/>
        <end position="484"/>
    </location>
</feature>
<feature type="region of interest" description="Disordered" evidence="4">
    <location>
        <begin position="451"/>
        <end position="511"/>
    </location>
</feature>
<evidence type="ECO:0000313" key="6">
    <source>
        <dbReference type="EMBL" id="KAK5045687.1"/>
    </source>
</evidence>
<dbReference type="GO" id="GO:0032040">
    <property type="term" value="C:small-subunit processome"/>
    <property type="evidence" value="ECO:0007669"/>
    <property type="project" value="UniProtKB-ARBA"/>
</dbReference>
<evidence type="ECO:0000259" key="5">
    <source>
        <dbReference type="Pfam" id="PF04003"/>
    </source>
</evidence>
<accession>A0AAV9MVH1</accession>
<feature type="region of interest" description="Disordered" evidence="4">
    <location>
        <begin position="1"/>
        <end position="24"/>
    </location>
</feature>
<reference evidence="6 7" key="1">
    <citation type="submission" date="2023-08" db="EMBL/GenBank/DDBJ databases">
        <title>Black Yeasts Isolated from many extreme environments.</title>
        <authorList>
            <person name="Coleine C."/>
            <person name="Stajich J.E."/>
            <person name="Selbmann L."/>
        </authorList>
    </citation>
    <scope>NUCLEOTIDE SEQUENCE [LARGE SCALE GENOMIC DNA]</scope>
    <source>
        <strain evidence="6 7">CCFEE 5792</strain>
    </source>
</reference>
<dbReference type="InterPro" id="IPR052414">
    <property type="entry name" value="U3_snoRNA-assoc_WDR"/>
</dbReference>
<evidence type="ECO:0000256" key="4">
    <source>
        <dbReference type="SAM" id="MobiDB-lite"/>
    </source>
</evidence>
<sequence>MGRTSSSAAVSNRPSSSAAPASSLTASTQNSSVLKSAFAPSHFQLHLFASVVQSFDSNQLRIHDTTTGRLRCQHESRPGTRITCLDWGHYGLANHEQRQTPSKKKRKRDQDPIQGAVVAYGTTSSEICLFSPAEGKVVTTLKGVHERGVRDFKFSPAEKAEAWSIGEDGKLVLWNLANCQPTRTISIPDPAVSILARPSISPPQILCASSTPFAITLESPDDFHLDKYDSFKNPIHSLLLPKNEPSAAIQYFLAADSDRYMNVYNIPEKKLSRTLVAGSGILSVDVSYVSKDTSPTWTKQILSAVTKDGTVELFVEPFDLIKQLNGDLKSSRKNLTKKATAHVRLVNSLKGKQVSIFAASLQGPDLVIVSSEGGVDLSFQKIRWEDEGNGELLFHGVKEVVKINSASTLNSATLNGVKDMGKSSVDESRTVVVNGAAGGPYSDAIEILSSDDDEDDSADEANEEDETSVKDEGESNVDSDEGMADADHGNAVEDQDMDDGTASEHESTAGEPSFGEILASRHPNEISIADNLAPADTRGSLGGREGLPSIPSGMSLGTVLTQSLRTNDQNLLEACLHTLDIHIVKNTIQRLDSSLAGILLSKLAERLATRPGRYGHLITWVQWTCIAHGGAIAAQPDVAAKVRTLYRVLTQRSKTLDNLLLLKGKLDMLDAQLTFRKQLAAQRPPRRDDQDEPGMIYIEGEDNWESSDEDLDEDISRPVKKLARGRGQAKTTKRALEDLIGDDESSDDDELLALENGGVDSDDDEEEDSDDDNEGGIVLNGRKHLLVDDEAEESDPDDEGNEGFGAAESSSDSDSSNDDDEEIEEDDDEEDSEMDDFINDDAISFAEDEDDIHIPGDEDEDVEDAAPSPSPEPVAKPAKSKKSSTSKSKKDSMKTKSSKKATS</sequence>
<feature type="domain" description="Small-subunit processome Utp12" evidence="5">
    <location>
        <begin position="567"/>
        <end position="670"/>
    </location>
</feature>
<feature type="compositionally biased region" description="Acidic residues" evidence="4">
    <location>
        <begin position="760"/>
        <end position="774"/>
    </location>
</feature>
<dbReference type="PANTHER" id="PTHR44267">
    <property type="entry name" value="WD REPEAT-CONTAINING PROTEIN 43"/>
    <property type="match status" value="1"/>
</dbReference>
<dbReference type="InterPro" id="IPR036322">
    <property type="entry name" value="WD40_repeat_dom_sf"/>
</dbReference>
<dbReference type="RefSeq" id="XP_064701305.1">
    <property type="nucleotide sequence ID" value="XM_064852598.1"/>
</dbReference>
<dbReference type="Gene3D" id="2.130.10.10">
    <property type="entry name" value="YVTN repeat-like/Quinoprotein amine dehydrogenase"/>
    <property type="match status" value="1"/>
</dbReference>
<proteinExistence type="inferred from homology"/>
<organism evidence="6 7">
    <name type="scientific">Exophiala bonariae</name>
    <dbReference type="NCBI Taxonomy" id="1690606"/>
    <lineage>
        <taxon>Eukaryota</taxon>
        <taxon>Fungi</taxon>
        <taxon>Dikarya</taxon>
        <taxon>Ascomycota</taxon>
        <taxon>Pezizomycotina</taxon>
        <taxon>Eurotiomycetes</taxon>
        <taxon>Chaetothyriomycetidae</taxon>
        <taxon>Chaetothyriales</taxon>
        <taxon>Herpotrichiellaceae</taxon>
        <taxon>Exophiala</taxon>
    </lineage>
</organism>
<dbReference type="AlphaFoldDB" id="A0AAV9MVH1"/>
<evidence type="ECO:0000256" key="1">
    <source>
        <dbReference type="ARBA" id="ARBA00004123"/>
    </source>
</evidence>
<keyword evidence="2" id="KW-0539">Nucleus</keyword>
<evidence type="ECO:0000313" key="7">
    <source>
        <dbReference type="Proteomes" id="UP001358417"/>
    </source>
</evidence>
<protein>
    <recommendedName>
        <fullName evidence="5">Small-subunit processome Utp12 domain-containing protein</fullName>
    </recommendedName>
</protein>